<protein>
    <submittedName>
        <fullName evidence="2">Oidioi.mRNA.OKI2018_I69.YSR.g17109.t1.cds</fullName>
    </submittedName>
</protein>
<proteinExistence type="predicted"/>
<keyword evidence="3" id="KW-1185">Reference proteome</keyword>
<accession>A0ABN7SI76</accession>
<gene>
    <name evidence="2" type="ORF">OKIOD_LOCUS8667</name>
</gene>
<feature type="compositionally biased region" description="Acidic residues" evidence="1">
    <location>
        <begin position="137"/>
        <end position="154"/>
    </location>
</feature>
<dbReference type="EMBL" id="OU015570">
    <property type="protein sequence ID" value="CAG5101459.1"/>
    <property type="molecule type" value="Genomic_DNA"/>
</dbReference>
<organism evidence="2 3">
    <name type="scientific">Oikopleura dioica</name>
    <name type="common">Tunicate</name>
    <dbReference type="NCBI Taxonomy" id="34765"/>
    <lineage>
        <taxon>Eukaryota</taxon>
        <taxon>Metazoa</taxon>
        <taxon>Chordata</taxon>
        <taxon>Tunicata</taxon>
        <taxon>Appendicularia</taxon>
        <taxon>Copelata</taxon>
        <taxon>Oikopleuridae</taxon>
        <taxon>Oikopleura</taxon>
    </lineage>
</organism>
<sequence>MHQNHLFELANGLWSNPRELFYNSSEINWQGFLAHFAGTATIYQMCTVTPLNLPLVPNGPVAEPVVPEPYALPQLGDQDMVELVPVNEEHENESVIDFEMQSMNGEQNMGIDGSSGYAGDDDRSMTSIESDRIPMFDGEDDGSEISEEGLSDDDVNLDDLVNRDNNVAFEAPPRGLQELWEEDADFYRGESSLATMDSDPDQQRLQQIRDRSVSENLKHGINVFGTKQVFEVYINRFTSPVVI</sequence>
<evidence type="ECO:0000256" key="1">
    <source>
        <dbReference type="SAM" id="MobiDB-lite"/>
    </source>
</evidence>
<evidence type="ECO:0000313" key="2">
    <source>
        <dbReference type="EMBL" id="CAG5101459.1"/>
    </source>
</evidence>
<reference evidence="2 3" key="1">
    <citation type="submission" date="2021-04" db="EMBL/GenBank/DDBJ databases">
        <authorList>
            <person name="Bliznina A."/>
        </authorList>
    </citation>
    <scope>NUCLEOTIDE SEQUENCE [LARGE SCALE GENOMIC DNA]</scope>
</reference>
<name>A0ABN7SI76_OIKDI</name>
<dbReference type="Proteomes" id="UP001158576">
    <property type="component" value="Chromosome YSR"/>
</dbReference>
<evidence type="ECO:0000313" key="3">
    <source>
        <dbReference type="Proteomes" id="UP001158576"/>
    </source>
</evidence>
<feature type="region of interest" description="Disordered" evidence="1">
    <location>
        <begin position="132"/>
        <end position="154"/>
    </location>
</feature>